<dbReference type="PANTHER" id="PTHR35896">
    <property type="entry name" value="IG-LIKE DOMAIN-CONTAINING PROTEIN"/>
    <property type="match status" value="1"/>
</dbReference>
<dbReference type="PANTHER" id="PTHR35896:SF3">
    <property type="entry name" value="MAJOR FACILITATOR SUPERFAMILY TRANSPORTER"/>
    <property type="match status" value="1"/>
</dbReference>
<dbReference type="Proteomes" id="UP000325433">
    <property type="component" value="Unassembled WGS sequence"/>
</dbReference>
<gene>
    <name evidence="1" type="ORF">BDV41DRAFT_533498</name>
</gene>
<organism evidence="1 2">
    <name type="scientific">Aspergillus transmontanensis</name>
    <dbReference type="NCBI Taxonomy" id="1034304"/>
    <lineage>
        <taxon>Eukaryota</taxon>
        <taxon>Fungi</taxon>
        <taxon>Dikarya</taxon>
        <taxon>Ascomycota</taxon>
        <taxon>Pezizomycotina</taxon>
        <taxon>Eurotiomycetes</taxon>
        <taxon>Eurotiomycetidae</taxon>
        <taxon>Eurotiales</taxon>
        <taxon>Aspergillaceae</taxon>
        <taxon>Aspergillus</taxon>
        <taxon>Aspergillus subgen. Circumdati</taxon>
    </lineage>
</organism>
<sequence>MDQVPLLIFRFPSTSVQSDKMTYVSVPKEDHDHASLSLALPPPNNIPPNAPSERHRPIVIGALLVILHDIPSVPKGSPPQMHFSCGSTAVEARTAGCQFDLTTFTWVPPACFDEPLMEDFLASRNWTWPLDRAGQFPVNETFARTGDFDQLYTTMRYHVVHCAYAWRKLHRSLFGGDLSGIDGYIASIHHTEHCLGMMLEHGDLDRLPSVGVTKFASCGQGVLKEKSQHGWFRMMEGEKVYTLPTHV</sequence>
<dbReference type="EMBL" id="ML738317">
    <property type="protein sequence ID" value="KAE8314678.1"/>
    <property type="molecule type" value="Genomic_DNA"/>
</dbReference>
<dbReference type="AlphaFoldDB" id="A0A5N6W2C1"/>
<dbReference type="InterPro" id="IPR053008">
    <property type="entry name" value="Phomopsin_biosynth_assoc"/>
</dbReference>
<evidence type="ECO:0000313" key="2">
    <source>
        <dbReference type="Proteomes" id="UP000325433"/>
    </source>
</evidence>
<evidence type="ECO:0000313" key="1">
    <source>
        <dbReference type="EMBL" id="KAE8314678.1"/>
    </source>
</evidence>
<proteinExistence type="predicted"/>
<accession>A0A5N6W2C1</accession>
<reference evidence="2" key="1">
    <citation type="submission" date="2019-04" db="EMBL/GenBank/DDBJ databases">
        <title>Friends and foes A comparative genomics studyof 23 Aspergillus species from section Flavi.</title>
        <authorList>
            <consortium name="DOE Joint Genome Institute"/>
            <person name="Kjaerbolling I."/>
            <person name="Vesth T."/>
            <person name="Frisvad J.C."/>
            <person name="Nybo J.L."/>
            <person name="Theobald S."/>
            <person name="Kildgaard S."/>
            <person name="Isbrandt T."/>
            <person name="Kuo A."/>
            <person name="Sato A."/>
            <person name="Lyhne E.K."/>
            <person name="Kogle M.E."/>
            <person name="Wiebenga A."/>
            <person name="Kun R.S."/>
            <person name="Lubbers R.J."/>
            <person name="Makela M.R."/>
            <person name="Barry K."/>
            <person name="Chovatia M."/>
            <person name="Clum A."/>
            <person name="Daum C."/>
            <person name="Haridas S."/>
            <person name="He G."/>
            <person name="LaButti K."/>
            <person name="Lipzen A."/>
            <person name="Mondo S."/>
            <person name="Riley R."/>
            <person name="Salamov A."/>
            <person name="Simmons B.A."/>
            <person name="Magnuson J.K."/>
            <person name="Henrissat B."/>
            <person name="Mortensen U.H."/>
            <person name="Larsen T.O."/>
            <person name="Devries R.P."/>
            <person name="Grigoriev I.V."/>
            <person name="Machida M."/>
            <person name="Baker S.E."/>
            <person name="Andersen M.R."/>
        </authorList>
    </citation>
    <scope>NUCLEOTIDE SEQUENCE [LARGE SCALE GENOMIC DNA]</scope>
    <source>
        <strain evidence="2">CBS 130015</strain>
    </source>
</reference>
<name>A0A5N6W2C1_9EURO</name>
<keyword evidence="2" id="KW-1185">Reference proteome</keyword>
<protein>
    <submittedName>
        <fullName evidence="1">Uncharacterized protein</fullName>
    </submittedName>
</protein>